<dbReference type="EMBL" id="QFQP01000048">
    <property type="protein sequence ID" value="PZR05133.1"/>
    <property type="molecule type" value="Genomic_DNA"/>
</dbReference>
<evidence type="ECO:0000313" key="3">
    <source>
        <dbReference type="EMBL" id="PZR05133.1"/>
    </source>
</evidence>
<dbReference type="Pfam" id="PF01464">
    <property type="entry name" value="SLT"/>
    <property type="match status" value="1"/>
</dbReference>
<name>A0A2W5SWJ8_9BACT</name>
<dbReference type="InterPro" id="IPR023346">
    <property type="entry name" value="Lysozyme-like_dom_sf"/>
</dbReference>
<gene>
    <name evidence="3" type="ORF">DI536_33005</name>
</gene>
<reference evidence="3 4" key="1">
    <citation type="submission" date="2017-08" db="EMBL/GenBank/DDBJ databases">
        <title>Infants hospitalized years apart are colonized by the same room-sourced microbial strains.</title>
        <authorList>
            <person name="Brooks B."/>
            <person name="Olm M.R."/>
            <person name="Firek B.A."/>
            <person name="Baker R."/>
            <person name="Thomas B.C."/>
            <person name="Morowitz M.J."/>
            <person name="Banfield J.F."/>
        </authorList>
    </citation>
    <scope>NUCLEOTIDE SEQUENCE [LARGE SCALE GENOMIC DNA]</scope>
    <source>
        <strain evidence="3">S2_003_000_R2_14</strain>
    </source>
</reference>
<dbReference type="InterPro" id="IPR008258">
    <property type="entry name" value="Transglycosylase_SLT_dom_1"/>
</dbReference>
<organism evidence="3 4">
    <name type="scientific">Archangium gephyra</name>
    <dbReference type="NCBI Taxonomy" id="48"/>
    <lineage>
        <taxon>Bacteria</taxon>
        <taxon>Pseudomonadati</taxon>
        <taxon>Myxococcota</taxon>
        <taxon>Myxococcia</taxon>
        <taxon>Myxococcales</taxon>
        <taxon>Cystobacterineae</taxon>
        <taxon>Archangiaceae</taxon>
        <taxon>Archangium</taxon>
    </lineage>
</organism>
<dbReference type="CDD" id="cd00254">
    <property type="entry name" value="LT-like"/>
    <property type="match status" value="1"/>
</dbReference>
<sequence length="171" mass="18377">MSLPIVALNLAVAFFGNSVVSPISPFFLREKWSALVTYAKHRPTCLLSRHEELGAIADAAGRRHGLPKGLMRALIEVESNGRAHRISFAGAMGPAQLMPGTAKLLGVADPFDPEESIDAGARYLSQQLARTKRLELAIASYNAGPGAVNGSVPKNGETEFYVAKVMKAYKR</sequence>
<protein>
    <recommendedName>
        <fullName evidence="2">Transglycosylase SLT domain-containing protein</fullName>
    </recommendedName>
</protein>
<dbReference type="SUPFAM" id="SSF53955">
    <property type="entry name" value="Lysozyme-like"/>
    <property type="match status" value="1"/>
</dbReference>
<dbReference type="PANTHER" id="PTHR37423:SF2">
    <property type="entry name" value="MEMBRANE-BOUND LYTIC MUREIN TRANSGLYCOSYLASE C"/>
    <property type="match status" value="1"/>
</dbReference>
<comment type="similarity">
    <text evidence="1">Belongs to the transglycosylase Slt family.</text>
</comment>
<evidence type="ECO:0000313" key="4">
    <source>
        <dbReference type="Proteomes" id="UP000249061"/>
    </source>
</evidence>
<accession>A0A2W5SWJ8</accession>
<evidence type="ECO:0000256" key="1">
    <source>
        <dbReference type="ARBA" id="ARBA00007734"/>
    </source>
</evidence>
<feature type="domain" description="Transglycosylase SLT" evidence="2">
    <location>
        <begin position="58"/>
        <end position="159"/>
    </location>
</feature>
<evidence type="ECO:0000259" key="2">
    <source>
        <dbReference type="Pfam" id="PF01464"/>
    </source>
</evidence>
<dbReference type="Gene3D" id="1.10.530.10">
    <property type="match status" value="1"/>
</dbReference>
<dbReference type="Proteomes" id="UP000249061">
    <property type="component" value="Unassembled WGS sequence"/>
</dbReference>
<comment type="caution">
    <text evidence="3">The sequence shown here is derived from an EMBL/GenBank/DDBJ whole genome shotgun (WGS) entry which is preliminary data.</text>
</comment>
<proteinExistence type="inferred from homology"/>
<dbReference type="AlphaFoldDB" id="A0A2W5SWJ8"/>
<dbReference type="PANTHER" id="PTHR37423">
    <property type="entry name" value="SOLUBLE LYTIC MUREIN TRANSGLYCOSYLASE-RELATED"/>
    <property type="match status" value="1"/>
</dbReference>